<dbReference type="EMBL" id="JAMSLR010000011">
    <property type="protein sequence ID" value="MCM8750181.1"/>
    <property type="molecule type" value="Genomic_DNA"/>
</dbReference>
<dbReference type="SUPFAM" id="SSF55205">
    <property type="entry name" value="EPT/RTPC-like"/>
    <property type="match status" value="1"/>
</dbReference>
<feature type="domain" description="Enolpyruvate transferase" evidence="13">
    <location>
        <begin position="12"/>
        <end position="413"/>
    </location>
</feature>
<keyword evidence="15" id="KW-1185">Reference proteome</keyword>
<dbReference type="NCBIfam" id="NF006873">
    <property type="entry name" value="PRK09369.1"/>
    <property type="match status" value="1"/>
</dbReference>
<dbReference type="Proteomes" id="UP001165306">
    <property type="component" value="Unassembled WGS sequence"/>
</dbReference>
<comment type="function">
    <text evidence="12">Cell wall formation. Adds enolpyruvyl to UDP-N-acetylglucosamine.</text>
</comment>
<reference evidence="14" key="1">
    <citation type="submission" date="2022-06" db="EMBL/GenBank/DDBJ databases">
        <title>CFH 74404 Thermomicrobiaceae sp.</title>
        <authorList>
            <person name="Ming H."/>
            <person name="Li W.-J."/>
            <person name="Zhao Z."/>
        </authorList>
    </citation>
    <scope>NUCLEOTIDE SEQUENCE</scope>
    <source>
        <strain evidence="14">CFH 74404</strain>
    </source>
</reference>
<dbReference type="CDD" id="cd01555">
    <property type="entry name" value="UdpNAET"/>
    <property type="match status" value="1"/>
</dbReference>
<dbReference type="GO" id="GO:0008360">
    <property type="term" value="P:regulation of cell shape"/>
    <property type="evidence" value="ECO:0007669"/>
    <property type="project" value="UniProtKB-KW"/>
</dbReference>
<dbReference type="HAMAP" id="MF_00111">
    <property type="entry name" value="MurA"/>
    <property type="match status" value="1"/>
</dbReference>
<feature type="binding site" evidence="12">
    <location>
        <position position="100"/>
    </location>
    <ligand>
        <name>UDP-N-acetyl-alpha-D-glucosamine</name>
        <dbReference type="ChEBI" id="CHEBI:57705"/>
    </ligand>
</feature>
<feature type="binding site" evidence="12">
    <location>
        <begin position="28"/>
        <end position="29"/>
    </location>
    <ligand>
        <name>phosphoenolpyruvate</name>
        <dbReference type="ChEBI" id="CHEBI:58702"/>
    </ligand>
</feature>
<feature type="modified residue" description="2-(S-cysteinyl)pyruvic acid O-phosphothioketal" evidence="12">
    <location>
        <position position="124"/>
    </location>
</feature>
<dbReference type="PANTHER" id="PTHR43783:SF1">
    <property type="entry name" value="UDP-N-ACETYLGLUCOSAMINE 1-CARBOXYVINYLTRANSFERASE"/>
    <property type="match status" value="1"/>
</dbReference>
<comment type="pathway">
    <text evidence="2 12">Cell wall biogenesis; peptidoglycan biosynthesis.</text>
</comment>
<dbReference type="InterPro" id="IPR005750">
    <property type="entry name" value="UDP_GlcNAc_COvinyl_MurA"/>
</dbReference>
<dbReference type="Pfam" id="PF00275">
    <property type="entry name" value="EPSP_synthase"/>
    <property type="match status" value="1"/>
</dbReference>
<keyword evidence="8 12" id="KW-0131">Cell cycle</keyword>
<comment type="caution">
    <text evidence="14">The sequence shown here is derived from an EMBL/GenBank/DDBJ whole genome shotgun (WGS) entry which is preliminary data.</text>
</comment>
<dbReference type="GO" id="GO:0008760">
    <property type="term" value="F:UDP-N-acetylglucosamine 1-carboxyvinyltransferase activity"/>
    <property type="evidence" value="ECO:0007669"/>
    <property type="project" value="UniProtKB-UniRule"/>
</dbReference>
<evidence type="ECO:0000256" key="3">
    <source>
        <dbReference type="ARBA" id="ARBA00022490"/>
    </source>
</evidence>
<dbReference type="InterPro" id="IPR013792">
    <property type="entry name" value="RNA3'P_cycl/enolpyr_Trfase_a/b"/>
</dbReference>
<evidence type="ECO:0000256" key="7">
    <source>
        <dbReference type="ARBA" id="ARBA00022984"/>
    </source>
</evidence>
<dbReference type="InterPro" id="IPR001986">
    <property type="entry name" value="Enolpyruvate_Tfrase_dom"/>
</dbReference>
<dbReference type="NCBIfam" id="TIGR01072">
    <property type="entry name" value="murA"/>
    <property type="match status" value="1"/>
</dbReference>
<evidence type="ECO:0000256" key="1">
    <source>
        <dbReference type="ARBA" id="ARBA00004496"/>
    </source>
</evidence>
<comment type="similarity">
    <text evidence="10 12">Belongs to the EPSP synthase family. MurA subfamily.</text>
</comment>
<keyword evidence="4 12" id="KW-0132">Cell division</keyword>
<evidence type="ECO:0000313" key="14">
    <source>
        <dbReference type="EMBL" id="MCM8750181.1"/>
    </source>
</evidence>
<dbReference type="GO" id="GO:0019277">
    <property type="term" value="P:UDP-N-acetylgalactosamine biosynthetic process"/>
    <property type="evidence" value="ECO:0007669"/>
    <property type="project" value="InterPro"/>
</dbReference>
<dbReference type="InterPro" id="IPR036968">
    <property type="entry name" value="Enolpyruvate_Tfrase_sf"/>
</dbReference>
<evidence type="ECO:0000256" key="8">
    <source>
        <dbReference type="ARBA" id="ARBA00023306"/>
    </source>
</evidence>
<evidence type="ECO:0000256" key="4">
    <source>
        <dbReference type="ARBA" id="ARBA00022618"/>
    </source>
</evidence>
<dbReference type="GO" id="GO:0005737">
    <property type="term" value="C:cytoplasm"/>
    <property type="evidence" value="ECO:0007669"/>
    <property type="project" value="UniProtKB-SubCell"/>
</dbReference>
<dbReference type="GO" id="GO:0009252">
    <property type="term" value="P:peptidoglycan biosynthetic process"/>
    <property type="evidence" value="ECO:0007669"/>
    <property type="project" value="UniProtKB-UniRule"/>
</dbReference>
<dbReference type="InterPro" id="IPR050068">
    <property type="entry name" value="MurA_subfamily"/>
</dbReference>
<proteinExistence type="inferred from homology"/>
<dbReference type="EC" id="2.5.1.7" evidence="12"/>
<keyword evidence="5 12" id="KW-0808">Transferase</keyword>
<evidence type="ECO:0000256" key="5">
    <source>
        <dbReference type="ARBA" id="ARBA00022679"/>
    </source>
</evidence>
<evidence type="ECO:0000256" key="10">
    <source>
        <dbReference type="ARBA" id="ARBA00038367"/>
    </source>
</evidence>
<dbReference type="GO" id="GO:0071555">
    <property type="term" value="P:cell wall organization"/>
    <property type="evidence" value="ECO:0007669"/>
    <property type="project" value="UniProtKB-KW"/>
</dbReference>
<evidence type="ECO:0000256" key="12">
    <source>
        <dbReference type="HAMAP-Rule" id="MF_00111"/>
    </source>
</evidence>
<protein>
    <recommendedName>
        <fullName evidence="12">UDP-N-acetylglucosamine 1-carboxyvinyltransferase</fullName>
        <ecNumber evidence="12">2.5.1.7</ecNumber>
    </recommendedName>
    <alternativeName>
        <fullName evidence="12">Enoylpyruvate transferase</fullName>
    </alternativeName>
    <alternativeName>
        <fullName evidence="12">UDP-N-acetylglucosamine enolpyruvyl transferase</fullName>
        <shortName evidence="12">EPT</shortName>
    </alternativeName>
</protein>
<evidence type="ECO:0000256" key="9">
    <source>
        <dbReference type="ARBA" id="ARBA00023316"/>
    </source>
</evidence>
<keyword evidence="7 12" id="KW-0573">Peptidoglycan synthesis</keyword>
<sequence>MVVTTAAQTIVVRGGNRLVGRVSIDGAKNAALPAMAAALLTEEECILENVPVLEDVLVMVELLRWLGADVEFDQQNHRVRICAAGIREFEAPEHLVARMRASFLVTGPLLARFGRARSSPPGGCQLGTRPVDVDLRGFRKMGATIEERDDGYDMRASRLRGAEIYMDYPSNTGTYNVLMAATLAQGSTTIVNAAAEPEIVNLGAILSDMGARISGVGTPKIRVQGVDRLRGYRASILPDRLEAGTLAIGAAITRGEVVLDHVSEPDMLPLTYKLREAGAEVWWSEHSMLVRGPERLVATEIQALPFPGFPTDLQAAFAVLMTQAHGRSRIFERVFSDRLRYADELRKMGAQITVVGKQEALIDGPSRLRGAEVRALDIRSGACLVLAGLVAEGETRIVDAHHLRRGYEDIVGKFRALGADIAYEG</sequence>
<dbReference type="AlphaFoldDB" id="A0AA42BAS8"/>
<evidence type="ECO:0000313" key="15">
    <source>
        <dbReference type="Proteomes" id="UP001165306"/>
    </source>
</evidence>
<keyword evidence="12" id="KW-0670">Pyruvate</keyword>
<keyword evidence="6 12" id="KW-0133">Cell shape</keyword>
<evidence type="ECO:0000256" key="2">
    <source>
        <dbReference type="ARBA" id="ARBA00004752"/>
    </source>
</evidence>
<dbReference type="GO" id="GO:0051301">
    <property type="term" value="P:cell division"/>
    <property type="evidence" value="ECO:0007669"/>
    <property type="project" value="UniProtKB-KW"/>
</dbReference>
<feature type="active site" description="Proton donor" evidence="12">
    <location>
        <position position="124"/>
    </location>
</feature>
<evidence type="ECO:0000259" key="13">
    <source>
        <dbReference type="Pfam" id="PF00275"/>
    </source>
</evidence>
<comment type="caution">
    <text evidence="12">Lacks conserved residue(s) required for the propagation of feature annotation.</text>
</comment>
<feature type="binding site" evidence="12">
    <location>
        <position position="334"/>
    </location>
    <ligand>
        <name>UDP-N-acetyl-alpha-D-glucosamine</name>
        <dbReference type="ChEBI" id="CHEBI:57705"/>
    </ligand>
</feature>
<name>A0AA42BAS8_9BACT</name>
<accession>A0AA42BAS8</accession>
<evidence type="ECO:0000256" key="11">
    <source>
        <dbReference type="ARBA" id="ARBA00047527"/>
    </source>
</evidence>
<dbReference type="PANTHER" id="PTHR43783">
    <property type="entry name" value="UDP-N-ACETYLGLUCOSAMINE 1-CARBOXYVINYLTRANSFERASE"/>
    <property type="match status" value="1"/>
</dbReference>
<comment type="subcellular location">
    <subcellularLocation>
        <location evidence="1 12">Cytoplasm</location>
    </subcellularLocation>
</comment>
<comment type="catalytic activity">
    <reaction evidence="11 12">
        <text>phosphoenolpyruvate + UDP-N-acetyl-alpha-D-glucosamine = UDP-N-acetyl-3-O-(1-carboxyvinyl)-alpha-D-glucosamine + phosphate</text>
        <dbReference type="Rhea" id="RHEA:18681"/>
        <dbReference type="ChEBI" id="CHEBI:43474"/>
        <dbReference type="ChEBI" id="CHEBI:57705"/>
        <dbReference type="ChEBI" id="CHEBI:58702"/>
        <dbReference type="ChEBI" id="CHEBI:68483"/>
        <dbReference type="EC" id="2.5.1.7"/>
    </reaction>
</comment>
<keyword evidence="9 12" id="KW-0961">Cell wall biogenesis/degradation</keyword>
<keyword evidence="3 12" id="KW-0963">Cytoplasm</keyword>
<organism evidence="14 15">
    <name type="scientific">Thermalbibacter longus</name>
    <dbReference type="NCBI Taxonomy" id="2951981"/>
    <lineage>
        <taxon>Bacteria</taxon>
        <taxon>Pseudomonadati</taxon>
        <taxon>Thermomicrobiota</taxon>
        <taxon>Thermomicrobia</taxon>
        <taxon>Thermomicrobiales</taxon>
        <taxon>Thermomicrobiaceae</taxon>
        <taxon>Thermalbibacter</taxon>
    </lineage>
</organism>
<gene>
    <name evidence="12 14" type="primary">murA</name>
    <name evidence="14" type="ORF">NET02_13595</name>
</gene>
<feature type="binding site" evidence="12">
    <location>
        <position position="312"/>
    </location>
    <ligand>
        <name>UDP-N-acetyl-alpha-D-glucosamine</name>
        <dbReference type="ChEBI" id="CHEBI:57705"/>
    </ligand>
</feature>
<dbReference type="RefSeq" id="WP_284057969.1">
    <property type="nucleotide sequence ID" value="NZ_JAMSLR010000011.1"/>
</dbReference>
<dbReference type="Gene3D" id="3.65.10.10">
    <property type="entry name" value="Enolpyruvate transferase domain"/>
    <property type="match status" value="2"/>
</dbReference>
<evidence type="ECO:0000256" key="6">
    <source>
        <dbReference type="ARBA" id="ARBA00022960"/>
    </source>
</evidence>